<evidence type="ECO:0000256" key="4">
    <source>
        <dbReference type="PROSITE-ProRule" id="PRU10141"/>
    </source>
</evidence>
<dbReference type="SUPFAM" id="SSF56112">
    <property type="entry name" value="Protein kinase-like (PK-like)"/>
    <property type="match status" value="1"/>
</dbReference>
<dbReference type="SMART" id="SM00220">
    <property type="entry name" value="S_TKc"/>
    <property type="match status" value="1"/>
</dbReference>
<accession>G0QNE2</accession>
<dbReference type="InParanoid" id="G0QNE2"/>
<sequence>MNFDYEFPSPDKDKTVKIYRNGHPTLQPFDLSIQKGLTFQIILTQLEQKSEMKNMRNLRLFNAEGVELTDDDLQYVKDKAVLYASKGEDFDSNSTFSEYNLVKVLGEGGFGQVLLGIHKQTLKKVAIKIVKTNINGNAQDIDMVFREAEILKVLNHKNIVKIMNCYTLSDMRVVFIMEYLEGGELYEKVNKEKRLSEEQAKIYFKQIVDAINYCHINRLIHRDLKLENILFKQKNDDLIKVVDFGIAGLASKLNVENLDAGGLKYMAPEVLQGKAKQLTPSIDVWAMGVILYLMVFGDFPFYGNSNSVLIEKIIEGKYEMQKDIKKNLSNEILDCIDQMLQVDPQQRIKTGDIINHPFVNDDVFAAKMYNQKQEESKNQNEKKGFQFGNNILKKEGGSYSGQNSHKNKMQQQNLISNNPKGSLTPQNIHKKVSTSNNSMFFIIQYFLFQIQKQIKNMDLVKLQISIIKNEIICVYCFSLFQFFKVSIIYIYIYIYIYICIYIYIYVYIYIYICKIFSFFFFFFSFFFLFIFLILLLLNFIIKYET</sequence>
<dbReference type="EC" id="2.7.11.17" evidence="7"/>
<dbReference type="Pfam" id="PF00069">
    <property type="entry name" value="Pkinase"/>
    <property type="match status" value="1"/>
</dbReference>
<dbReference type="GO" id="GO:0035556">
    <property type="term" value="P:intracellular signal transduction"/>
    <property type="evidence" value="ECO:0007669"/>
    <property type="project" value="TreeGrafter"/>
</dbReference>
<evidence type="ECO:0000256" key="3">
    <source>
        <dbReference type="ARBA" id="ARBA00022840"/>
    </source>
</evidence>
<keyword evidence="7" id="KW-0418">Kinase</keyword>
<keyword evidence="5" id="KW-1133">Transmembrane helix</keyword>
<keyword evidence="8" id="KW-1185">Reference proteome</keyword>
<keyword evidence="7" id="KW-0560">Oxidoreductase</keyword>
<evidence type="ECO:0000256" key="1">
    <source>
        <dbReference type="ARBA" id="ARBA00011245"/>
    </source>
</evidence>
<dbReference type="Gene3D" id="1.10.510.10">
    <property type="entry name" value="Transferase(Phosphotransferase) domain 1"/>
    <property type="match status" value="1"/>
</dbReference>
<keyword evidence="2 4" id="KW-0547">Nucleotide-binding</keyword>
<dbReference type="PANTHER" id="PTHR24346:SF30">
    <property type="entry name" value="MATERNAL EMBRYONIC LEUCINE ZIPPER KINASE"/>
    <property type="match status" value="1"/>
</dbReference>
<dbReference type="RefSeq" id="XP_004037261.1">
    <property type="nucleotide sequence ID" value="XM_004037213.1"/>
</dbReference>
<keyword evidence="7" id="KW-0808">Transferase</keyword>
<dbReference type="GeneID" id="14909441"/>
<dbReference type="EMBL" id="GL983480">
    <property type="protein sequence ID" value="EGR33275.1"/>
    <property type="molecule type" value="Genomic_DNA"/>
</dbReference>
<keyword evidence="3 4" id="KW-0067">ATP-binding</keyword>
<feature type="transmembrane region" description="Helical" evidence="5">
    <location>
        <begin position="518"/>
        <end position="541"/>
    </location>
</feature>
<dbReference type="GO" id="GO:0005524">
    <property type="term" value="F:ATP binding"/>
    <property type="evidence" value="ECO:0007669"/>
    <property type="project" value="UniProtKB-UniRule"/>
</dbReference>
<reference evidence="7 8" key="1">
    <citation type="submission" date="2011-07" db="EMBL/GenBank/DDBJ databases">
        <authorList>
            <person name="Coyne R."/>
            <person name="Brami D."/>
            <person name="Johnson J."/>
            <person name="Hostetler J."/>
            <person name="Hannick L."/>
            <person name="Clark T."/>
            <person name="Cassidy-Hanley D."/>
            <person name="Inman J."/>
        </authorList>
    </citation>
    <scope>NUCLEOTIDE SEQUENCE [LARGE SCALE GENOMIC DNA]</scope>
    <source>
        <strain evidence="7 8">G5</strain>
    </source>
</reference>
<evidence type="ECO:0000313" key="7">
    <source>
        <dbReference type="EMBL" id="EGR33275.1"/>
    </source>
</evidence>
<dbReference type="Proteomes" id="UP000008983">
    <property type="component" value="Unassembled WGS sequence"/>
</dbReference>
<dbReference type="InterPro" id="IPR011009">
    <property type="entry name" value="Kinase-like_dom_sf"/>
</dbReference>
<evidence type="ECO:0000256" key="2">
    <source>
        <dbReference type="ARBA" id="ARBA00022741"/>
    </source>
</evidence>
<keyword evidence="5" id="KW-0472">Membrane</keyword>
<evidence type="ECO:0000256" key="5">
    <source>
        <dbReference type="SAM" id="Phobius"/>
    </source>
</evidence>
<dbReference type="InterPro" id="IPR000719">
    <property type="entry name" value="Prot_kinase_dom"/>
</dbReference>
<organism evidence="7 8">
    <name type="scientific">Ichthyophthirius multifiliis</name>
    <name type="common">White spot disease agent</name>
    <name type="synonym">Ich</name>
    <dbReference type="NCBI Taxonomy" id="5932"/>
    <lineage>
        <taxon>Eukaryota</taxon>
        <taxon>Sar</taxon>
        <taxon>Alveolata</taxon>
        <taxon>Ciliophora</taxon>
        <taxon>Intramacronucleata</taxon>
        <taxon>Oligohymenophorea</taxon>
        <taxon>Hymenostomatida</taxon>
        <taxon>Ophryoglenina</taxon>
        <taxon>Ichthyophthirius</taxon>
    </lineage>
</organism>
<dbReference type="PROSITE" id="PS00107">
    <property type="entry name" value="PROTEIN_KINASE_ATP"/>
    <property type="match status" value="1"/>
</dbReference>
<proteinExistence type="predicted"/>
<dbReference type="GO" id="GO:0016491">
    <property type="term" value="F:oxidoreductase activity"/>
    <property type="evidence" value="ECO:0007669"/>
    <property type="project" value="UniProtKB-KW"/>
</dbReference>
<dbReference type="OrthoDB" id="10252354at2759"/>
<gene>
    <name evidence="7" type="ORF">IMG5_057400</name>
</gene>
<dbReference type="AlphaFoldDB" id="G0QNE2"/>
<dbReference type="PROSITE" id="PS50011">
    <property type="entry name" value="PROTEIN_KINASE_DOM"/>
    <property type="match status" value="1"/>
</dbReference>
<dbReference type="PANTHER" id="PTHR24346">
    <property type="entry name" value="MAP/MICROTUBULE AFFINITY-REGULATING KINASE"/>
    <property type="match status" value="1"/>
</dbReference>
<dbReference type="eggNOG" id="KOG0615">
    <property type="taxonomic scope" value="Eukaryota"/>
</dbReference>
<comment type="subunit">
    <text evidence="1">Monomer.</text>
</comment>
<dbReference type="FunFam" id="1.10.510.10:FF:000571">
    <property type="entry name" value="Maternal embryonic leucine zipper kinase"/>
    <property type="match status" value="1"/>
</dbReference>
<dbReference type="InterPro" id="IPR017441">
    <property type="entry name" value="Protein_kinase_ATP_BS"/>
</dbReference>
<protein>
    <submittedName>
        <fullName evidence="7">Protein kinase domain protein</fullName>
        <ecNumber evidence="7">1.6.5.3</ecNumber>
        <ecNumber evidence="7">2.7.11.17</ecNumber>
    </submittedName>
</protein>
<evidence type="ECO:0000313" key="8">
    <source>
        <dbReference type="Proteomes" id="UP000008983"/>
    </source>
</evidence>
<dbReference type="OMA" id="FNEHADI"/>
<dbReference type="GO" id="GO:0005737">
    <property type="term" value="C:cytoplasm"/>
    <property type="evidence" value="ECO:0007669"/>
    <property type="project" value="TreeGrafter"/>
</dbReference>
<feature type="binding site" evidence="4">
    <location>
        <position position="128"/>
    </location>
    <ligand>
        <name>ATP</name>
        <dbReference type="ChEBI" id="CHEBI:30616"/>
    </ligand>
</feature>
<dbReference type="GO" id="GO:0004683">
    <property type="term" value="F:calcium/calmodulin-dependent protein kinase activity"/>
    <property type="evidence" value="ECO:0007669"/>
    <property type="project" value="UniProtKB-EC"/>
</dbReference>
<name>G0QNE2_ICHMU</name>
<feature type="transmembrane region" description="Helical" evidence="5">
    <location>
        <begin position="488"/>
        <end position="512"/>
    </location>
</feature>
<evidence type="ECO:0000259" key="6">
    <source>
        <dbReference type="PROSITE" id="PS50011"/>
    </source>
</evidence>
<dbReference type="PROSITE" id="PS00108">
    <property type="entry name" value="PROTEIN_KINASE_ST"/>
    <property type="match status" value="1"/>
</dbReference>
<dbReference type="STRING" id="857967.G0QNE2"/>
<keyword evidence="5" id="KW-0812">Transmembrane</keyword>
<feature type="domain" description="Protein kinase" evidence="6">
    <location>
        <begin position="99"/>
        <end position="359"/>
    </location>
</feature>
<dbReference type="InterPro" id="IPR008271">
    <property type="entry name" value="Ser/Thr_kinase_AS"/>
</dbReference>
<dbReference type="EC" id="1.6.5.3" evidence="7"/>